<keyword evidence="4" id="KW-1185">Reference proteome</keyword>
<gene>
    <name evidence="3" type="ORF">FE782_11610</name>
</gene>
<evidence type="ECO:0000259" key="2">
    <source>
        <dbReference type="Pfam" id="PF13439"/>
    </source>
</evidence>
<feature type="domain" description="Glycosyl transferase family 1" evidence="1">
    <location>
        <begin position="221"/>
        <end position="376"/>
    </location>
</feature>
<dbReference type="CDD" id="cd03809">
    <property type="entry name" value="GT4_MtfB-like"/>
    <property type="match status" value="1"/>
</dbReference>
<dbReference type="PANTHER" id="PTHR46401">
    <property type="entry name" value="GLYCOSYLTRANSFERASE WBBK-RELATED"/>
    <property type="match status" value="1"/>
</dbReference>
<dbReference type="Proteomes" id="UP000309676">
    <property type="component" value="Unassembled WGS sequence"/>
</dbReference>
<dbReference type="InterPro" id="IPR001296">
    <property type="entry name" value="Glyco_trans_1"/>
</dbReference>
<proteinExistence type="predicted"/>
<reference evidence="3 4" key="1">
    <citation type="submission" date="2019-05" db="EMBL/GenBank/DDBJ databases">
        <authorList>
            <person name="Narsing Rao M.P."/>
            <person name="Li W.J."/>
        </authorList>
    </citation>
    <scope>NUCLEOTIDE SEQUENCE [LARGE SCALE GENOMIC DNA]</scope>
    <source>
        <strain evidence="3 4">SYSU_K30003</strain>
    </source>
</reference>
<feature type="domain" description="Glycosyltransferase subfamily 4-like N-terminal" evidence="2">
    <location>
        <begin position="17"/>
        <end position="195"/>
    </location>
</feature>
<accession>A0A5R9GF79</accession>
<dbReference type="GO" id="GO:0016757">
    <property type="term" value="F:glycosyltransferase activity"/>
    <property type="evidence" value="ECO:0007669"/>
    <property type="project" value="InterPro"/>
</dbReference>
<dbReference type="RefSeq" id="WP_138194262.1">
    <property type="nucleotide sequence ID" value="NZ_VCIW01000006.1"/>
</dbReference>
<evidence type="ECO:0000313" key="3">
    <source>
        <dbReference type="EMBL" id="TLS52018.1"/>
    </source>
</evidence>
<protein>
    <submittedName>
        <fullName evidence="3">Glycosyltransferase family 4 protein</fullName>
    </submittedName>
</protein>
<evidence type="ECO:0000313" key="4">
    <source>
        <dbReference type="Proteomes" id="UP000309676"/>
    </source>
</evidence>
<sequence length="533" mass="60241">MKVAIDVVPIRGTGENGGAHHLVLELLQGMARRNRNHEYLLLTAEWNHQYFERFEDLGMKRFCVLRQGSSDDRNVSITSNALISKIISKMKSKLKPYLGSRSNSSLLSDLGVDVLFCPMTAVTYAEVGIPTLSLIYDIQHEYYPQFFSQDELAHRNSFYEKVCKVADSVVCISEFTKQSIVEKYGYPSEKAKVVYISIQDRMSAKSENIANAVLDKYGIRSKIYAFYPANFWAHKNHKMLLTALSMFRHNHPEFDLHLCLTGSLWKEQKVLHDAIDVLGLKDKVHYLGYVPDEELSVVMSRSAFVIFPSLFEGFGIPVAEAMSLGVPVLCSETTSLPEVGGDAALYFDPKKPDTMVERMFQILTNLELQQTCVKRGLEYVKRFNSERMVEEYSLAIESIYGIQAREAYSSRGIYPDHWTEETFEFTCGPSDCSRIVRLSLLLPPVSPVKSSILIVTNGRKRKNYTIDSGVPLQINEEIDRGLTKLGFHVKSLFSPQDIGIPDSRILGIQVLNASVVDKNTDNILNNFHTISTP</sequence>
<name>A0A5R9GF79_9BACL</name>
<organism evidence="3 4">
    <name type="scientific">Paenibacillus antri</name>
    <dbReference type="NCBI Taxonomy" id="2582848"/>
    <lineage>
        <taxon>Bacteria</taxon>
        <taxon>Bacillati</taxon>
        <taxon>Bacillota</taxon>
        <taxon>Bacilli</taxon>
        <taxon>Bacillales</taxon>
        <taxon>Paenibacillaceae</taxon>
        <taxon>Paenibacillus</taxon>
    </lineage>
</organism>
<dbReference type="Pfam" id="PF13439">
    <property type="entry name" value="Glyco_transf_4"/>
    <property type="match status" value="1"/>
</dbReference>
<keyword evidence="3" id="KW-0808">Transferase</keyword>
<evidence type="ECO:0000259" key="1">
    <source>
        <dbReference type="Pfam" id="PF00534"/>
    </source>
</evidence>
<dbReference type="InterPro" id="IPR028098">
    <property type="entry name" value="Glyco_trans_4-like_N"/>
</dbReference>
<dbReference type="PANTHER" id="PTHR46401:SF8">
    <property type="entry name" value="BLL6006 PROTEIN"/>
    <property type="match status" value="1"/>
</dbReference>
<dbReference type="AlphaFoldDB" id="A0A5R9GF79"/>
<dbReference type="Gene3D" id="3.40.50.2000">
    <property type="entry name" value="Glycogen Phosphorylase B"/>
    <property type="match status" value="2"/>
</dbReference>
<dbReference type="EMBL" id="VCIW01000006">
    <property type="protein sequence ID" value="TLS52018.1"/>
    <property type="molecule type" value="Genomic_DNA"/>
</dbReference>
<dbReference type="Pfam" id="PF00534">
    <property type="entry name" value="Glycos_transf_1"/>
    <property type="match status" value="1"/>
</dbReference>
<dbReference type="SUPFAM" id="SSF53756">
    <property type="entry name" value="UDP-Glycosyltransferase/glycogen phosphorylase"/>
    <property type="match status" value="1"/>
</dbReference>
<dbReference type="OrthoDB" id="9797829at2"/>
<comment type="caution">
    <text evidence="3">The sequence shown here is derived from an EMBL/GenBank/DDBJ whole genome shotgun (WGS) entry which is preliminary data.</text>
</comment>